<feature type="region of interest" description="Disordered" evidence="1">
    <location>
        <begin position="58"/>
        <end position="84"/>
    </location>
</feature>
<feature type="compositionally biased region" description="Low complexity" evidence="1">
    <location>
        <begin position="17"/>
        <end position="33"/>
    </location>
</feature>
<evidence type="ECO:0000313" key="3">
    <source>
        <dbReference type="Proteomes" id="UP000038010"/>
    </source>
</evidence>
<dbReference type="Pfam" id="PF26163">
    <property type="entry name" value="mS26"/>
    <property type="match status" value="1"/>
</dbReference>
<feature type="region of interest" description="Disordered" evidence="1">
    <location>
        <begin position="15"/>
        <end position="42"/>
    </location>
</feature>
<reference evidence="2 3" key="1">
    <citation type="submission" date="2015-06" db="EMBL/GenBank/DDBJ databases">
        <title>Draft genome of the ant-associated black yeast Phialophora attae CBS 131958.</title>
        <authorList>
            <person name="Moreno L.F."/>
            <person name="Stielow B.J."/>
            <person name="de Hoog S."/>
            <person name="Vicente V.A."/>
            <person name="Weiss V.A."/>
            <person name="de Vries M."/>
            <person name="Cruz L.M."/>
            <person name="Souza E.M."/>
        </authorList>
    </citation>
    <scope>NUCLEOTIDE SEQUENCE [LARGE SCALE GENOMIC DNA]</scope>
    <source>
        <strain evidence="2 3">CBS 131958</strain>
    </source>
</reference>
<dbReference type="OrthoDB" id="5223508at2759"/>
<protein>
    <submittedName>
        <fullName evidence="2">Uncharacterized protein</fullName>
    </submittedName>
</protein>
<feature type="compositionally biased region" description="Basic and acidic residues" evidence="1">
    <location>
        <begin position="298"/>
        <end position="316"/>
    </location>
</feature>
<dbReference type="STRING" id="1664694.A0A0N1I139"/>
<keyword evidence="3" id="KW-1185">Reference proteome</keyword>
<name>A0A0N1I139_9EURO</name>
<dbReference type="RefSeq" id="XP_018005408.1">
    <property type="nucleotide sequence ID" value="XM_018143817.1"/>
</dbReference>
<feature type="region of interest" description="Disordered" evidence="1">
    <location>
        <begin position="282"/>
        <end position="324"/>
    </location>
</feature>
<dbReference type="Proteomes" id="UP000038010">
    <property type="component" value="Unassembled WGS sequence"/>
</dbReference>
<comment type="caution">
    <text evidence="2">The sequence shown here is derived from an EMBL/GenBank/DDBJ whole genome shotgun (WGS) entry which is preliminary data.</text>
</comment>
<dbReference type="GeneID" id="28735687"/>
<dbReference type="EMBL" id="LFJN01000001">
    <property type="protein sequence ID" value="KPI45445.1"/>
    <property type="molecule type" value="Genomic_DNA"/>
</dbReference>
<evidence type="ECO:0000256" key="1">
    <source>
        <dbReference type="SAM" id="MobiDB-lite"/>
    </source>
</evidence>
<accession>A0A0N1I139</accession>
<dbReference type="VEuPathDB" id="FungiDB:AB675_373"/>
<dbReference type="AlphaFoldDB" id="A0A0N1I139"/>
<dbReference type="InterPro" id="IPR058940">
    <property type="entry name" value="mS26_fungi"/>
</dbReference>
<feature type="compositionally biased region" description="Polar residues" evidence="1">
    <location>
        <begin position="145"/>
        <end position="154"/>
    </location>
</feature>
<feature type="region of interest" description="Disordered" evidence="1">
    <location>
        <begin position="135"/>
        <end position="174"/>
    </location>
</feature>
<dbReference type="CDD" id="cd23703">
    <property type="entry name" value="mS26_PET12"/>
    <property type="match status" value="1"/>
</dbReference>
<proteinExistence type="predicted"/>
<organism evidence="2 3">
    <name type="scientific">Cyphellophora attinorum</name>
    <dbReference type="NCBI Taxonomy" id="1664694"/>
    <lineage>
        <taxon>Eukaryota</taxon>
        <taxon>Fungi</taxon>
        <taxon>Dikarya</taxon>
        <taxon>Ascomycota</taxon>
        <taxon>Pezizomycotina</taxon>
        <taxon>Eurotiomycetes</taxon>
        <taxon>Chaetothyriomycetidae</taxon>
        <taxon>Chaetothyriales</taxon>
        <taxon>Cyphellophoraceae</taxon>
        <taxon>Cyphellophora</taxon>
    </lineage>
</organism>
<sequence length="324" mass="36426">MEALPHTICRSCRTRLSRSTTTSTSRSFSSTTTKHAIPPESPNYIDVPQSFQPTYIPPQRQKGFIPTPRDIFPRNRPSKGSPEFITRLTTPRQQDVSLSDASTLPPTVLYKQKMADLRKSHLATSLTSLAQRKASALRKMDTRAQYKQSQSQRLRTQRPRSDERLTNPSVPSSLLAPIHHPTTAEALALHAQKAANVAEHARKRLSARTDALHTLYINSRHFITNENQLRDLVTKEFERKDFQGIPGFPTKSYWDGLGPPDGIKEMVDGQYVNVRSEGSGMGDLMKKITEGKTSGGLSEKERKYRRDQERMKRVAEKLSGGAMG</sequence>
<gene>
    <name evidence="2" type="ORF">AB675_373</name>
</gene>
<evidence type="ECO:0000313" key="2">
    <source>
        <dbReference type="EMBL" id="KPI45445.1"/>
    </source>
</evidence>